<dbReference type="Proteomes" id="UP000045706">
    <property type="component" value="Unassembled WGS sequence"/>
</dbReference>
<organism evidence="1 2">
    <name type="scientific">Verticillium longisporum</name>
    <name type="common">Verticillium dahliae var. longisporum</name>
    <dbReference type="NCBI Taxonomy" id="100787"/>
    <lineage>
        <taxon>Eukaryota</taxon>
        <taxon>Fungi</taxon>
        <taxon>Dikarya</taxon>
        <taxon>Ascomycota</taxon>
        <taxon>Pezizomycotina</taxon>
        <taxon>Sordariomycetes</taxon>
        <taxon>Hypocreomycetidae</taxon>
        <taxon>Glomerellales</taxon>
        <taxon>Plectosphaerellaceae</taxon>
        <taxon>Verticillium</taxon>
    </lineage>
</organism>
<proteinExistence type="predicted"/>
<evidence type="ECO:0000313" key="1">
    <source>
        <dbReference type="EMBL" id="CRJ91093.1"/>
    </source>
</evidence>
<dbReference type="EMBL" id="CVQI01000115">
    <property type="protein sequence ID" value="CRJ91093.1"/>
    <property type="molecule type" value="Genomic_DNA"/>
</dbReference>
<accession>A0A0G4KFT9</accession>
<sequence length="95" mass="9713">MAGYTEMGNILLLGLAEESGLLVLGSDYDDGDSNGLREGVAILTKEGGNLAEGVGREVLLGRLGAIGLNEVELDAVGLGHDEDGSGAGVTLKRRM</sequence>
<reference evidence="2" key="1">
    <citation type="submission" date="2015-05" db="EMBL/GenBank/DDBJ databases">
        <authorList>
            <person name="Fogelqvist Johan"/>
        </authorList>
    </citation>
    <scope>NUCLEOTIDE SEQUENCE [LARGE SCALE GENOMIC DNA]</scope>
</reference>
<protein>
    <submittedName>
        <fullName evidence="1">Uncharacterized protein</fullName>
    </submittedName>
</protein>
<dbReference type="AlphaFoldDB" id="A0A0G4KFT9"/>
<gene>
    <name evidence="1" type="ORF">BN1723_017030</name>
</gene>
<evidence type="ECO:0000313" key="2">
    <source>
        <dbReference type="Proteomes" id="UP000045706"/>
    </source>
</evidence>
<name>A0A0G4KFT9_VERLO</name>